<dbReference type="InterPro" id="IPR002052">
    <property type="entry name" value="DNA_methylase_N6_adenine_CS"/>
</dbReference>
<dbReference type="PANTHER" id="PTHR13370:SF3">
    <property type="entry name" value="TRNA (GUANINE(10)-N2)-METHYLTRANSFERASE HOMOLOG"/>
    <property type="match status" value="1"/>
</dbReference>
<dbReference type="PANTHER" id="PTHR13370">
    <property type="entry name" value="RNA METHYLASE-RELATED"/>
    <property type="match status" value="1"/>
</dbReference>
<reference evidence="7 8" key="1">
    <citation type="submission" date="2023-07" db="EMBL/GenBank/DDBJ databases">
        <title>Bacillus lucianemedeirus sp. nov, a new species isolated from an immunobiological production facility.</title>
        <authorList>
            <person name="Costa L.V."/>
            <person name="Miranda R.V.S.L."/>
            <person name="Brandao M.L.L."/>
            <person name="Reis C.M.F."/>
            <person name="Frazao A.M."/>
            <person name="Cruz F.V."/>
            <person name="Baio P.V.P."/>
            <person name="Veras J.F.C."/>
            <person name="Ramos J.N."/>
            <person name="Vieira V."/>
        </authorList>
    </citation>
    <scope>NUCLEOTIDE SEQUENCE [LARGE SCALE GENOMIC DNA]</scope>
    <source>
        <strain evidence="7 8">B190/17</strain>
    </source>
</reference>
<evidence type="ECO:0000256" key="1">
    <source>
        <dbReference type="ARBA" id="ARBA00006594"/>
    </source>
</evidence>
<dbReference type="Pfam" id="PF01555">
    <property type="entry name" value="N6_N4_Mtase"/>
    <property type="match status" value="1"/>
</dbReference>
<comment type="caution">
    <text evidence="7">The sequence shown here is derived from an EMBL/GenBank/DDBJ whole genome shotgun (WGS) entry which is preliminary data.</text>
</comment>
<evidence type="ECO:0000256" key="5">
    <source>
        <dbReference type="ARBA" id="ARBA00022747"/>
    </source>
</evidence>
<protein>
    <submittedName>
        <fullName evidence="7">Site-specific DNA-methyltransferase</fullName>
        <ecNumber evidence="7">2.1.1.-</ecNumber>
    </submittedName>
</protein>
<keyword evidence="2 7" id="KW-0489">Methyltransferase</keyword>
<dbReference type="GO" id="GO:0032259">
    <property type="term" value="P:methylation"/>
    <property type="evidence" value="ECO:0007669"/>
    <property type="project" value="UniProtKB-KW"/>
</dbReference>
<gene>
    <name evidence="7" type="ORF">QYG89_15960</name>
</gene>
<evidence type="ECO:0000313" key="7">
    <source>
        <dbReference type="EMBL" id="MFK2827131.1"/>
    </source>
</evidence>
<dbReference type="CDD" id="cd02440">
    <property type="entry name" value="AdoMet_MTases"/>
    <property type="match status" value="1"/>
</dbReference>
<accession>A0ABW8IC97</accession>
<evidence type="ECO:0000256" key="2">
    <source>
        <dbReference type="ARBA" id="ARBA00022603"/>
    </source>
</evidence>
<dbReference type="InterPro" id="IPR029063">
    <property type="entry name" value="SAM-dependent_MTases_sf"/>
</dbReference>
<organism evidence="7 8">
    <name type="scientific">Bacillus lumedeiriae</name>
    <dbReference type="NCBI Taxonomy" id="3058829"/>
    <lineage>
        <taxon>Bacteria</taxon>
        <taxon>Bacillati</taxon>
        <taxon>Bacillota</taxon>
        <taxon>Bacilli</taxon>
        <taxon>Bacillales</taxon>
        <taxon>Bacillaceae</taxon>
        <taxon>Bacillus</taxon>
    </lineage>
</organism>
<evidence type="ECO:0000256" key="3">
    <source>
        <dbReference type="ARBA" id="ARBA00022679"/>
    </source>
</evidence>
<evidence type="ECO:0000313" key="8">
    <source>
        <dbReference type="Proteomes" id="UP001619911"/>
    </source>
</evidence>
<dbReference type="PRINTS" id="PR00506">
    <property type="entry name" value="D21N6MTFRASE"/>
</dbReference>
<evidence type="ECO:0000259" key="6">
    <source>
        <dbReference type="Pfam" id="PF01555"/>
    </source>
</evidence>
<evidence type="ECO:0000256" key="4">
    <source>
        <dbReference type="ARBA" id="ARBA00022691"/>
    </source>
</evidence>
<dbReference type="InterPro" id="IPR002295">
    <property type="entry name" value="N4/N6-MTase_EcoPI_Mod-like"/>
</dbReference>
<dbReference type="SUPFAM" id="SSF53335">
    <property type="entry name" value="S-adenosyl-L-methionine-dependent methyltransferases"/>
    <property type="match status" value="1"/>
</dbReference>
<name>A0ABW8IC97_9BACI</name>
<dbReference type="EMBL" id="JAUIYO010000022">
    <property type="protein sequence ID" value="MFK2827131.1"/>
    <property type="molecule type" value="Genomic_DNA"/>
</dbReference>
<sequence>MRFFSVYDVIFYVAKERGHSEKDVYAFFRKFKIKKKDIEEYKTSGVIPSDLTLIDAILSYTEMSMIELELKMGRIPRGYEKVFIDKTKDIADLLSKNKNETYPILNINVPPFFETELGKLYSGDCVELLKQIPDNSVDCVFADPPFNLDKEYDEGVNDRLSYSDYINWCIKWLDECVRVLKPGGSLLIYNLPKWHTYLSNYLDQKLNFWSWIVVDMKLSLPIPNRLSPAHYSLLHYVKGSKPKTFNNQRIPLQTCRHCGGEIKDYGGYKSKMNSKGVNVSDVWSDIYPVRHNGSKNRKFNELPVKLLDRIISMSTNDNDIVLDPFGGSGTTFAVSELLKRRWIGFELGNCEIIKKRLTNKEKDKKLLEKVYKEKNKLFPDKVKELRQSNGFWLSEDF</sequence>
<dbReference type="RefSeq" id="WP_404319117.1">
    <property type="nucleotide sequence ID" value="NZ_JAUIYO010000022.1"/>
</dbReference>
<keyword evidence="4" id="KW-0949">S-adenosyl-L-methionine</keyword>
<keyword evidence="8" id="KW-1185">Reference proteome</keyword>
<keyword evidence="3 7" id="KW-0808">Transferase</keyword>
<dbReference type="EC" id="2.1.1.-" evidence="7"/>
<proteinExistence type="inferred from homology"/>
<dbReference type="PROSITE" id="PS00092">
    <property type="entry name" value="N6_MTASE"/>
    <property type="match status" value="1"/>
</dbReference>
<dbReference type="Proteomes" id="UP001619911">
    <property type="component" value="Unassembled WGS sequence"/>
</dbReference>
<dbReference type="InterPro" id="IPR002941">
    <property type="entry name" value="DNA_methylase_N4/N6"/>
</dbReference>
<keyword evidence="5" id="KW-0680">Restriction system</keyword>
<dbReference type="Gene3D" id="3.40.50.150">
    <property type="entry name" value="Vaccinia Virus protein VP39"/>
    <property type="match status" value="1"/>
</dbReference>
<feature type="domain" description="DNA methylase N-4/N-6" evidence="6">
    <location>
        <begin position="137"/>
        <end position="352"/>
    </location>
</feature>
<comment type="similarity">
    <text evidence="1">Belongs to the N(4)/N(6)-methyltransferase family.</text>
</comment>
<dbReference type="GO" id="GO:0008168">
    <property type="term" value="F:methyltransferase activity"/>
    <property type="evidence" value="ECO:0007669"/>
    <property type="project" value="UniProtKB-KW"/>
</dbReference>